<proteinExistence type="predicted"/>
<feature type="compositionally biased region" description="Low complexity" evidence="1">
    <location>
        <begin position="101"/>
        <end position="113"/>
    </location>
</feature>
<gene>
    <name evidence="2" type="ORF">MWN33_00075</name>
</gene>
<evidence type="ECO:0000313" key="2">
    <source>
        <dbReference type="EMBL" id="MCK0206426.1"/>
    </source>
</evidence>
<comment type="caution">
    <text evidence="2">The sequence shown here is derived from an EMBL/GenBank/DDBJ whole genome shotgun (WGS) entry which is preliminary data.</text>
</comment>
<dbReference type="EMBL" id="JALKCG010000001">
    <property type="protein sequence ID" value="MCK0206426.1"/>
    <property type="molecule type" value="Genomic_DNA"/>
</dbReference>
<dbReference type="Proteomes" id="UP001202867">
    <property type="component" value="Unassembled WGS sequence"/>
</dbReference>
<keyword evidence="3" id="KW-1185">Reference proteome</keyword>
<protein>
    <submittedName>
        <fullName evidence="2">Uncharacterized protein</fullName>
    </submittedName>
</protein>
<feature type="compositionally biased region" description="Low complexity" evidence="1">
    <location>
        <begin position="127"/>
        <end position="164"/>
    </location>
</feature>
<feature type="region of interest" description="Disordered" evidence="1">
    <location>
        <begin position="101"/>
        <end position="172"/>
    </location>
</feature>
<sequence>MGKARRPVRAPRPQPAQLRVRSLRLGIAVHPWRTGALALAGLLLVVGIATTSLPTALADQHPRLALMLHPNHPAAMLSLTRDEREALLALAAGGREALAADTGASEAADAAAAADEERPSEEMVPTDQDAGAAPSPDGDAQDPAATDQSAPAAAPDASADTPTDVGTSPTVAAAPRTDALLAAEIAARREHIRALADAIIARAPLEAAAYRLLADGSDDPALIRQAMIDAVARSRRETVAVFWLLQHSYMDRDYPRAVAMADILLRTRPVLNRFTFSYLNSMVLAPEGREALVSALAPGPGWRMGFFRNMARPLAASNEPLLLFERLKETGAAPSDLELAPFLRQRIARDRRPDGAYNIWLQMLPGDQLLKVRPINNLDFSQDPTPLPFGWNVPRSTNAFVDFAPRPTGESGRILRVRFGLGRVTVGKVNQIAFLRPGTYRFSGQQRGSMSARRGMRWQVICFGTGMLAGQSEQLMGSPRQWRDFSFDLTIPDDGRCTAQQVRLIHDARTPSEQLASGDIQFQSLDVSPIPTAAGASQ</sequence>
<accession>A0ABT0DGL7</accession>
<organism evidence="2 3">
    <name type="scientific">Ancylobacter koreensis</name>
    <dbReference type="NCBI Taxonomy" id="266121"/>
    <lineage>
        <taxon>Bacteria</taxon>
        <taxon>Pseudomonadati</taxon>
        <taxon>Pseudomonadota</taxon>
        <taxon>Alphaproteobacteria</taxon>
        <taxon>Hyphomicrobiales</taxon>
        <taxon>Xanthobacteraceae</taxon>
        <taxon>Ancylobacter</taxon>
    </lineage>
</organism>
<evidence type="ECO:0000256" key="1">
    <source>
        <dbReference type="SAM" id="MobiDB-lite"/>
    </source>
</evidence>
<evidence type="ECO:0000313" key="3">
    <source>
        <dbReference type="Proteomes" id="UP001202867"/>
    </source>
</evidence>
<dbReference type="RefSeq" id="WP_247198002.1">
    <property type="nucleotide sequence ID" value="NZ_JALKCG010000001.1"/>
</dbReference>
<name>A0ABT0DGL7_9HYPH</name>
<reference evidence="3" key="1">
    <citation type="submission" date="2023-07" db="EMBL/GenBank/DDBJ databases">
        <title>Ancylobacter moscoviensis sp. nov., facultatively methylotrophic bacteria from activated sludge and the reclassification of Starkeya novella (Starkey 1934) Kelly et al. 2000 as Ancylobacter novellus comb. nov., Starkeya koreensis Im et al. 2006 as Ancylobacter koreensis comb.nov., Angulomicrobium tetraedrale Vasil'eva et al. 1986 as Ancylobacter tetraedralis comb. nov., Angulomicrobium amanitiforme Fritz et al. 2004 as Ancylobacter amanitiformis comb. nov. and Methylorhabdus multivorans Doronina et al. 1996 as Ancylobacter multivorans comb. nov. and emended description of the genus Ancylobacter.</title>
        <authorList>
            <person name="Doronina N."/>
            <person name="Chemodurova A."/>
            <person name="Grouzdev D."/>
            <person name="Koziaeva V."/>
            <person name="Shi W."/>
            <person name="Wu L."/>
            <person name="Kaparullina E."/>
        </authorList>
    </citation>
    <scope>NUCLEOTIDE SEQUENCE [LARGE SCALE GENOMIC DNA]</scope>
    <source>
        <strain evidence="3">Jip08</strain>
    </source>
</reference>